<feature type="transmembrane region" description="Helical" evidence="10">
    <location>
        <begin position="405"/>
        <end position="430"/>
    </location>
</feature>
<feature type="domain" description="Cation-transporting P-type ATPase C-terminal" evidence="11">
    <location>
        <begin position="430"/>
        <end position="607"/>
    </location>
</feature>
<organism evidence="12 13">
    <name type="scientific">Candidatus Kaiserbacteria bacterium RIFCSPLOWO2_01_FULL_54_13</name>
    <dbReference type="NCBI Taxonomy" id="1798512"/>
    <lineage>
        <taxon>Bacteria</taxon>
        <taxon>Candidatus Kaiseribacteriota</taxon>
    </lineage>
</organism>
<dbReference type="AlphaFoldDB" id="A0A1F6F111"/>
<dbReference type="InterPro" id="IPR006068">
    <property type="entry name" value="ATPase_P-typ_cation-transptr_C"/>
</dbReference>
<feature type="transmembrane region" description="Helical" evidence="10">
    <location>
        <begin position="585"/>
        <end position="608"/>
    </location>
</feature>
<feature type="transmembrane region" description="Helical" evidence="10">
    <location>
        <begin position="518"/>
        <end position="538"/>
    </location>
</feature>
<gene>
    <name evidence="12" type="ORF">A3A39_00820</name>
</gene>
<dbReference type="PRINTS" id="PR00120">
    <property type="entry name" value="HATPASE"/>
</dbReference>
<dbReference type="STRING" id="1798512.A3A39_00820"/>
<dbReference type="GO" id="GO:0016887">
    <property type="term" value="F:ATP hydrolysis activity"/>
    <property type="evidence" value="ECO:0007669"/>
    <property type="project" value="InterPro"/>
</dbReference>
<evidence type="ECO:0000256" key="2">
    <source>
        <dbReference type="ARBA" id="ARBA00022692"/>
    </source>
</evidence>
<dbReference type="SFLD" id="SFLDS00003">
    <property type="entry name" value="Haloacid_Dehalogenase"/>
    <property type="match status" value="1"/>
</dbReference>
<evidence type="ECO:0000256" key="9">
    <source>
        <dbReference type="ARBA" id="ARBA00023136"/>
    </source>
</evidence>
<comment type="subcellular location">
    <subcellularLocation>
        <location evidence="1">Membrane</location>
        <topology evidence="1">Multi-pass membrane protein</topology>
    </subcellularLocation>
</comment>
<dbReference type="GO" id="GO:0046872">
    <property type="term" value="F:metal ion binding"/>
    <property type="evidence" value="ECO:0007669"/>
    <property type="project" value="UniProtKB-KW"/>
</dbReference>
<keyword evidence="2 10" id="KW-0812">Transmembrane</keyword>
<evidence type="ECO:0000256" key="4">
    <source>
        <dbReference type="ARBA" id="ARBA00022741"/>
    </source>
</evidence>
<evidence type="ECO:0000256" key="5">
    <source>
        <dbReference type="ARBA" id="ARBA00022840"/>
    </source>
</evidence>
<keyword evidence="8 10" id="KW-1133">Transmembrane helix</keyword>
<dbReference type="GO" id="GO:0005388">
    <property type="term" value="F:P-type calcium transporter activity"/>
    <property type="evidence" value="ECO:0007669"/>
    <property type="project" value="TreeGrafter"/>
</dbReference>
<name>A0A1F6F111_9BACT</name>
<feature type="transmembrane region" description="Helical" evidence="10">
    <location>
        <begin position="436"/>
        <end position="454"/>
    </location>
</feature>
<sequence>TALVFFVGIVSGHSYLAMFLTSVAIAVSAIPEGLPVALTVILAVGVERMAKRGGVVRKLIAAEALGDVTVILTDKTGTLTKAAMELSDVLPMGGTDENELIKRALINASVLIENKEDAPTTWRMSGPLMEVALVRSAALRGIYADHVKKGTHVDQTLPFSSVTKFSVSLIRERDAQKLVFFGAPDILVRHSKLDADERRGILAQIDSLARSGKRVLGVAVKDIGNARHFSLTRDLDLKDLAFEGLITFRDPVRPEARDVVRRVERAGIRTIIVTGDHIGTAQTVAREVGLPVGPDSAVEASELAGLSDERFAERLSSLSVIARVSPLDKVRILKALQKSGEIVAMTGDGVNDAPSIKEADVGIAMGSGTEVARDVADLVLLDDNFETIAAAVDEGREIMGNIRKVIVYLFSTVMDELILIGGAIVLGLALPLNALQILWVNFFSDSFPAVAFAFEKGIDGLSRRAPRTRRGARSEATALFDPLMRFLILVVGLSTSSLLLALYVALLYSGYEENLVRTFIFACFGSYTLFVAFSVRSLEKSIFTYSPFSNMYLVGGVGIGIALMAAAIYVPFLQSLLGTIALPPLWILAVILVGILNIMAIEIGKWIFRGRLL</sequence>
<dbReference type="SFLD" id="SFLDG00002">
    <property type="entry name" value="C1.7:_P-type_atpase_like"/>
    <property type="match status" value="1"/>
</dbReference>
<feature type="non-terminal residue" evidence="12">
    <location>
        <position position="1"/>
    </location>
</feature>
<keyword evidence="6" id="KW-0460">Magnesium</keyword>
<dbReference type="Pfam" id="PF00689">
    <property type="entry name" value="Cation_ATPase_C"/>
    <property type="match status" value="1"/>
</dbReference>
<dbReference type="Gene3D" id="3.40.1110.10">
    <property type="entry name" value="Calcium-transporting ATPase, cytoplasmic domain N"/>
    <property type="match status" value="1"/>
</dbReference>
<keyword evidence="4" id="KW-0547">Nucleotide-binding</keyword>
<proteinExistence type="predicted"/>
<dbReference type="SUPFAM" id="SSF81665">
    <property type="entry name" value="Calcium ATPase, transmembrane domain M"/>
    <property type="match status" value="1"/>
</dbReference>
<evidence type="ECO:0000256" key="7">
    <source>
        <dbReference type="ARBA" id="ARBA00022967"/>
    </source>
</evidence>
<dbReference type="InterPro" id="IPR018303">
    <property type="entry name" value="ATPase_P-typ_P_site"/>
</dbReference>
<feature type="transmembrane region" description="Helical" evidence="10">
    <location>
        <begin position="550"/>
        <end position="573"/>
    </location>
</feature>
<dbReference type="Gene3D" id="3.40.50.1000">
    <property type="entry name" value="HAD superfamily/HAD-like"/>
    <property type="match status" value="1"/>
</dbReference>
<keyword evidence="9 10" id="KW-0472">Membrane</keyword>
<dbReference type="GO" id="GO:0005524">
    <property type="term" value="F:ATP binding"/>
    <property type="evidence" value="ECO:0007669"/>
    <property type="project" value="UniProtKB-KW"/>
</dbReference>
<evidence type="ECO:0000313" key="12">
    <source>
        <dbReference type="EMBL" id="OGG79537.1"/>
    </source>
</evidence>
<feature type="transmembrane region" description="Helical" evidence="10">
    <location>
        <begin position="486"/>
        <end position="506"/>
    </location>
</feature>
<evidence type="ECO:0000256" key="3">
    <source>
        <dbReference type="ARBA" id="ARBA00022723"/>
    </source>
</evidence>
<feature type="transmembrane region" description="Helical" evidence="10">
    <location>
        <begin position="15"/>
        <end position="44"/>
    </location>
</feature>
<evidence type="ECO:0000256" key="8">
    <source>
        <dbReference type="ARBA" id="ARBA00022989"/>
    </source>
</evidence>
<dbReference type="SUPFAM" id="SSF56784">
    <property type="entry name" value="HAD-like"/>
    <property type="match status" value="1"/>
</dbReference>
<reference evidence="12 13" key="1">
    <citation type="journal article" date="2016" name="Nat. Commun.">
        <title>Thousands of microbial genomes shed light on interconnected biogeochemical processes in an aquifer system.</title>
        <authorList>
            <person name="Anantharaman K."/>
            <person name="Brown C.T."/>
            <person name="Hug L.A."/>
            <person name="Sharon I."/>
            <person name="Castelle C.J."/>
            <person name="Probst A.J."/>
            <person name="Thomas B.C."/>
            <person name="Singh A."/>
            <person name="Wilkins M.J."/>
            <person name="Karaoz U."/>
            <person name="Brodie E.L."/>
            <person name="Williams K.H."/>
            <person name="Hubbard S.S."/>
            <person name="Banfield J.F."/>
        </authorList>
    </citation>
    <scope>NUCLEOTIDE SEQUENCE [LARGE SCALE GENOMIC DNA]</scope>
</reference>
<dbReference type="InterPro" id="IPR023214">
    <property type="entry name" value="HAD_sf"/>
</dbReference>
<evidence type="ECO:0000313" key="13">
    <source>
        <dbReference type="Proteomes" id="UP000177372"/>
    </source>
</evidence>
<accession>A0A1F6F111</accession>
<dbReference type="Pfam" id="PF00702">
    <property type="entry name" value="Hydrolase"/>
    <property type="match status" value="1"/>
</dbReference>
<dbReference type="InterPro" id="IPR001757">
    <property type="entry name" value="P_typ_ATPase"/>
</dbReference>
<dbReference type="PRINTS" id="PR00119">
    <property type="entry name" value="CATATPASE"/>
</dbReference>
<dbReference type="EMBL" id="MFLZ01000024">
    <property type="protein sequence ID" value="OGG79537.1"/>
    <property type="molecule type" value="Genomic_DNA"/>
</dbReference>
<dbReference type="PANTHER" id="PTHR24093">
    <property type="entry name" value="CATION TRANSPORTING ATPASE"/>
    <property type="match status" value="1"/>
</dbReference>
<dbReference type="PROSITE" id="PS00154">
    <property type="entry name" value="ATPASE_E1_E2"/>
    <property type="match status" value="1"/>
</dbReference>
<dbReference type="PANTHER" id="PTHR24093:SF506">
    <property type="entry name" value="CATION-TRANSPORTING ATPASE PMA1"/>
    <property type="match status" value="1"/>
</dbReference>
<dbReference type="InterPro" id="IPR023298">
    <property type="entry name" value="ATPase_P-typ_TM_dom_sf"/>
</dbReference>
<keyword evidence="5" id="KW-0067">ATP-binding</keyword>
<dbReference type="InterPro" id="IPR036412">
    <property type="entry name" value="HAD-like_sf"/>
</dbReference>
<dbReference type="SUPFAM" id="SSF81660">
    <property type="entry name" value="Metal cation-transporting ATPase, ATP-binding domain N"/>
    <property type="match status" value="1"/>
</dbReference>
<keyword evidence="3" id="KW-0479">Metal-binding</keyword>
<dbReference type="NCBIfam" id="TIGR01494">
    <property type="entry name" value="ATPase_P-type"/>
    <property type="match status" value="2"/>
</dbReference>
<protein>
    <recommendedName>
        <fullName evidence="11">Cation-transporting P-type ATPase C-terminal domain-containing protein</fullName>
    </recommendedName>
</protein>
<evidence type="ECO:0000256" key="10">
    <source>
        <dbReference type="SAM" id="Phobius"/>
    </source>
</evidence>
<dbReference type="Proteomes" id="UP000177372">
    <property type="component" value="Unassembled WGS sequence"/>
</dbReference>
<keyword evidence="7" id="KW-1278">Translocase</keyword>
<evidence type="ECO:0000256" key="1">
    <source>
        <dbReference type="ARBA" id="ARBA00004141"/>
    </source>
</evidence>
<dbReference type="SFLD" id="SFLDF00027">
    <property type="entry name" value="p-type_atpase"/>
    <property type="match status" value="1"/>
</dbReference>
<evidence type="ECO:0000259" key="11">
    <source>
        <dbReference type="Pfam" id="PF00689"/>
    </source>
</evidence>
<dbReference type="Gene3D" id="1.20.1110.10">
    <property type="entry name" value="Calcium-transporting ATPase, transmembrane domain"/>
    <property type="match status" value="3"/>
</dbReference>
<evidence type="ECO:0000256" key="6">
    <source>
        <dbReference type="ARBA" id="ARBA00022842"/>
    </source>
</evidence>
<dbReference type="InterPro" id="IPR044492">
    <property type="entry name" value="P_typ_ATPase_HD_dom"/>
</dbReference>
<dbReference type="InterPro" id="IPR023299">
    <property type="entry name" value="ATPase_P-typ_cyto_dom_N"/>
</dbReference>
<dbReference type="GO" id="GO:0005886">
    <property type="term" value="C:plasma membrane"/>
    <property type="evidence" value="ECO:0007669"/>
    <property type="project" value="TreeGrafter"/>
</dbReference>
<comment type="caution">
    <text evidence="12">The sequence shown here is derived from an EMBL/GenBank/DDBJ whole genome shotgun (WGS) entry which is preliminary data.</text>
</comment>